<keyword evidence="2" id="KW-1185">Reference proteome</keyword>
<sequence>MSTTRSGVDRSAVITEELVRCIDEKVRSNRRFTISDLSMNFQNILLSLLHEIVTEPLHYKKLCSRWVPKTLTDDQKRKLMVLEFLQRYATEGNDFLKRIGTGDETWICSETPETKRQTLEWRHTGSPNPEKSKPPLFSKKIMCTVFWDCQGILLVDLTAVNQHY</sequence>
<dbReference type="EMBL" id="BGPR01164294">
    <property type="protein sequence ID" value="GBM07295.1"/>
    <property type="molecule type" value="Genomic_DNA"/>
</dbReference>
<dbReference type="AlphaFoldDB" id="A0A4Y2CVI2"/>
<proteinExistence type="predicted"/>
<organism evidence="1 2">
    <name type="scientific">Araneus ventricosus</name>
    <name type="common">Orbweaver spider</name>
    <name type="synonym">Epeira ventricosa</name>
    <dbReference type="NCBI Taxonomy" id="182803"/>
    <lineage>
        <taxon>Eukaryota</taxon>
        <taxon>Metazoa</taxon>
        <taxon>Ecdysozoa</taxon>
        <taxon>Arthropoda</taxon>
        <taxon>Chelicerata</taxon>
        <taxon>Arachnida</taxon>
        <taxon>Araneae</taxon>
        <taxon>Araneomorphae</taxon>
        <taxon>Entelegynae</taxon>
        <taxon>Araneoidea</taxon>
        <taxon>Araneidae</taxon>
        <taxon>Araneus</taxon>
    </lineage>
</organism>
<dbReference type="PANTHER" id="PTHR46060">
    <property type="entry name" value="MARINER MOS1 TRANSPOSASE-LIKE PROTEIN"/>
    <property type="match status" value="1"/>
</dbReference>
<dbReference type="Gene3D" id="3.30.420.10">
    <property type="entry name" value="Ribonuclease H-like superfamily/Ribonuclease H"/>
    <property type="match status" value="1"/>
</dbReference>
<dbReference type="OrthoDB" id="6433738at2759"/>
<dbReference type="InterPro" id="IPR001888">
    <property type="entry name" value="Transposase_1"/>
</dbReference>
<evidence type="ECO:0008006" key="3">
    <source>
        <dbReference type="Google" id="ProtNLM"/>
    </source>
</evidence>
<reference evidence="1 2" key="1">
    <citation type="journal article" date="2019" name="Sci. Rep.">
        <title>Orb-weaving spider Araneus ventricosus genome elucidates the spidroin gene catalogue.</title>
        <authorList>
            <person name="Kono N."/>
            <person name="Nakamura H."/>
            <person name="Ohtoshi R."/>
            <person name="Moran D.A.P."/>
            <person name="Shinohara A."/>
            <person name="Yoshida Y."/>
            <person name="Fujiwara M."/>
            <person name="Mori M."/>
            <person name="Tomita M."/>
            <person name="Arakawa K."/>
        </authorList>
    </citation>
    <scope>NUCLEOTIDE SEQUENCE [LARGE SCALE GENOMIC DNA]</scope>
</reference>
<dbReference type="Proteomes" id="UP000499080">
    <property type="component" value="Unassembled WGS sequence"/>
</dbReference>
<dbReference type="Pfam" id="PF01359">
    <property type="entry name" value="Transposase_1"/>
    <property type="match status" value="1"/>
</dbReference>
<accession>A0A4Y2CVI2</accession>
<protein>
    <recommendedName>
        <fullName evidence="3">Histone-lysine N-methyltransferase SETMAR</fullName>
    </recommendedName>
</protein>
<dbReference type="PANTHER" id="PTHR46060:SF1">
    <property type="entry name" value="MARINER MOS1 TRANSPOSASE-LIKE PROTEIN"/>
    <property type="match status" value="1"/>
</dbReference>
<dbReference type="GO" id="GO:0003676">
    <property type="term" value="F:nucleic acid binding"/>
    <property type="evidence" value="ECO:0007669"/>
    <property type="project" value="InterPro"/>
</dbReference>
<gene>
    <name evidence="1" type="ORF">AVEN_16274_1</name>
</gene>
<comment type="caution">
    <text evidence="1">The sequence shown here is derived from an EMBL/GenBank/DDBJ whole genome shotgun (WGS) entry which is preliminary data.</text>
</comment>
<dbReference type="InterPro" id="IPR052709">
    <property type="entry name" value="Transposase-MT_Hybrid"/>
</dbReference>
<dbReference type="InterPro" id="IPR036397">
    <property type="entry name" value="RNaseH_sf"/>
</dbReference>
<name>A0A4Y2CVI2_ARAVE</name>
<evidence type="ECO:0000313" key="1">
    <source>
        <dbReference type="EMBL" id="GBM07295.1"/>
    </source>
</evidence>
<evidence type="ECO:0000313" key="2">
    <source>
        <dbReference type="Proteomes" id="UP000499080"/>
    </source>
</evidence>